<reference evidence="2 3" key="1">
    <citation type="submission" date="2017-05" db="EMBL/GenBank/DDBJ databases">
        <title>Complete genome sequence of Streptomyces sp. SCSIO 03032 revealed the diverse biosynthetic pathways for its bioactive secondary metabolites.</title>
        <authorList>
            <person name="Ma L."/>
            <person name="Zhu Y."/>
            <person name="Zhang W."/>
            <person name="Zhang G."/>
            <person name="Tian X."/>
            <person name="Zhang S."/>
            <person name="Zhang C."/>
        </authorList>
    </citation>
    <scope>NUCLEOTIDE SEQUENCE [LARGE SCALE GENOMIC DNA]</scope>
    <source>
        <strain evidence="2 3">SCSIO 03032</strain>
    </source>
</reference>
<evidence type="ECO:0000313" key="2">
    <source>
        <dbReference type="EMBL" id="ARQ69210.1"/>
    </source>
</evidence>
<dbReference type="KEGG" id="smao:CAG99_10340"/>
<name>A0A1W7CXZ9_9ACTN</name>
<dbReference type="EMBL" id="CP021121">
    <property type="protein sequence ID" value="ARQ69210.1"/>
    <property type="molecule type" value="Genomic_DNA"/>
</dbReference>
<evidence type="ECO:0000313" key="3">
    <source>
        <dbReference type="Proteomes" id="UP000194218"/>
    </source>
</evidence>
<gene>
    <name evidence="2" type="ORF">CAG99_10340</name>
</gene>
<sequence length="86" mass="9386">MWGMCGQIQALFQPRMPFRSVRRPEILALHGAEQAAVRCRPVGVDVSPASRVRSWCQSAATREATTDSQAPGSRMCARAESARAGR</sequence>
<evidence type="ECO:0000256" key="1">
    <source>
        <dbReference type="SAM" id="MobiDB-lite"/>
    </source>
</evidence>
<protein>
    <submittedName>
        <fullName evidence="2">Uncharacterized protein</fullName>
    </submittedName>
</protein>
<organism evidence="2 3">
    <name type="scientific">Streptomyces marincola</name>
    <dbReference type="NCBI Taxonomy" id="2878388"/>
    <lineage>
        <taxon>Bacteria</taxon>
        <taxon>Bacillati</taxon>
        <taxon>Actinomycetota</taxon>
        <taxon>Actinomycetes</taxon>
        <taxon>Kitasatosporales</taxon>
        <taxon>Streptomycetaceae</taxon>
        <taxon>Streptomyces</taxon>
    </lineage>
</organism>
<feature type="region of interest" description="Disordered" evidence="1">
    <location>
        <begin position="59"/>
        <end position="86"/>
    </location>
</feature>
<proteinExistence type="predicted"/>
<accession>A0A1W7CXZ9</accession>
<keyword evidence="3" id="KW-1185">Reference proteome</keyword>
<dbReference type="Proteomes" id="UP000194218">
    <property type="component" value="Chromosome"/>
</dbReference>
<dbReference type="AlphaFoldDB" id="A0A1W7CXZ9"/>